<dbReference type="InterPro" id="IPR041261">
    <property type="entry name" value="R2K_2"/>
</dbReference>
<dbReference type="EMBL" id="FPIZ01000037">
    <property type="protein sequence ID" value="SFW88643.1"/>
    <property type="molecule type" value="Genomic_DNA"/>
</dbReference>
<dbReference type="AlphaFoldDB" id="A0A1K1SWH4"/>
<organism evidence="2 4">
    <name type="scientific">Chitinophaga sancti</name>
    <dbReference type="NCBI Taxonomy" id="1004"/>
    <lineage>
        <taxon>Bacteria</taxon>
        <taxon>Pseudomonadati</taxon>
        <taxon>Bacteroidota</taxon>
        <taxon>Chitinophagia</taxon>
        <taxon>Chitinophagales</taxon>
        <taxon>Chitinophagaceae</taxon>
        <taxon>Chitinophaga</taxon>
    </lineage>
</organism>
<reference evidence="2 4" key="1">
    <citation type="submission" date="2016-11" db="EMBL/GenBank/DDBJ databases">
        <authorList>
            <person name="Jaros S."/>
            <person name="Januszkiewicz K."/>
            <person name="Wedrychowicz H."/>
        </authorList>
    </citation>
    <scope>NUCLEOTIDE SEQUENCE [LARGE SCALE GENOMIC DNA]</scope>
    <source>
        <strain evidence="2 4">DSM 784</strain>
    </source>
</reference>
<reference evidence="3 5" key="2">
    <citation type="submission" date="2023-11" db="EMBL/GenBank/DDBJ databases">
        <title>MicrobeMod: A computational toolkit for identifying prokaryotic methylation and restriction-modification with nanopore sequencing.</title>
        <authorList>
            <person name="Crits-Christoph A."/>
            <person name="Kang S.C."/>
            <person name="Lee H."/>
            <person name="Ostrov N."/>
        </authorList>
    </citation>
    <scope>NUCLEOTIDE SEQUENCE [LARGE SCALE GENOMIC DNA]</scope>
    <source>
        <strain evidence="3 5">ATCC 23090</strain>
    </source>
</reference>
<dbReference type="Proteomes" id="UP000183788">
    <property type="component" value="Unassembled WGS sequence"/>
</dbReference>
<evidence type="ECO:0000313" key="4">
    <source>
        <dbReference type="Proteomes" id="UP000183788"/>
    </source>
</evidence>
<dbReference type="Pfam" id="PF18299">
    <property type="entry name" value="R2K_2"/>
    <property type="match status" value="1"/>
</dbReference>
<dbReference type="RefSeq" id="WP_072366056.1">
    <property type="nucleotide sequence ID" value="NZ_CP139972.1"/>
</dbReference>
<dbReference type="EMBL" id="CP140154">
    <property type="protein sequence ID" value="WQG91262.1"/>
    <property type="molecule type" value="Genomic_DNA"/>
</dbReference>
<name>A0A1K1SWH4_9BACT</name>
<keyword evidence="5" id="KW-1185">Reference proteome</keyword>
<proteinExistence type="predicted"/>
<gene>
    <name evidence="2" type="ORF">SAMN05661012_06286</name>
    <name evidence="3" type="ORF">SR876_07110</name>
</gene>
<protein>
    <submittedName>
        <fullName evidence="3">ATP-grasp domain-containing protein</fullName>
    </submittedName>
</protein>
<sequence length="232" mass="25585">MILLIPEKTDVEFEAVARVLTAMGGKIKRLGKYWIKDETLIDRPLAIYGNQTFAMVLAQIYKRTLISPDDTLIARLEPQWVKRVIHHTTIGALQAADFPLFIKPVIPKLFAAGIFPDLAYFRQAIGSQDETEEVLTSEIVKPIQAELRAFVLAGAIKDLALYEGDADLAGGREFLLSFLASYNEQLPATVVVDLGFNEALGWFVLEFNASWGAGLNGCKAEKVIDCILAATI</sequence>
<accession>A0A1K1SWH4</accession>
<feature type="domain" description="ATP-grasp" evidence="1">
    <location>
        <begin position="81"/>
        <end position="225"/>
    </location>
</feature>
<dbReference type="Proteomes" id="UP001326715">
    <property type="component" value="Chromosome"/>
</dbReference>
<dbReference type="OrthoDB" id="654524at2"/>
<evidence type="ECO:0000313" key="5">
    <source>
        <dbReference type="Proteomes" id="UP001326715"/>
    </source>
</evidence>
<evidence type="ECO:0000313" key="3">
    <source>
        <dbReference type="EMBL" id="WQG91262.1"/>
    </source>
</evidence>
<dbReference type="STRING" id="1004.SAMN05661012_06286"/>
<evidence type="ECO:0000259" key="1">
    <source>
        <dbReference type="Pfam" id="PF18299"/>
    </source>
</evidence>
<evidence type="ECO:0000313" key="2">
    <source>
        <dbReference type="EMBL" id="SFW88643.1"/>
    </source>
</evidence>